<reference evidence="2 3" key="2">
    <citation type="journal article" date="2022" name="Mar. Drugs">
        <title>Bioassay-Guided Fractionation Leads to the Detection of Cholic Acid Generated by the Rare Thalassomonas sp.</title>
        <authorList>
            <person name="Pheiffer F."/>
            <person name="Schneider Y.K."/>
            <person name="Hansen E.H."/>
            <person name="Andersen J.H."/>
            <person name="Isaksson J."/>
            <person name="Busche T."/>
            <person name="R C."/>
            <person name="Kalinowski J."/>
            <person name="Zyl L.V."/>
            <person name="Trindade M."/>
        </authorList>
    </citation>
    <scope>NUCLEOTIDE SEQUENCE [LARGE SCALE GENOMIC DNA]</scope>
    <source>
        <strain evidence="2 3">XOM25</strain>
    </source>
</reference>
<evidence type="ECO:0000256" key="1">
    <source>
        <dbReference type="SAM" id="Phobius"/>
    </source>
</evidence>
<keyword evidence="1" id="KW-0472">Membrane</keyword>
<dbReference type="Proteomes" id="UP000032352">
    <property type="component" value="Chromosome"/>
</dbReference>
<dbReference type="RefSeq" id="WP_152647359.1">
    <property type="nucleotide sequence ID" value="NZ_CP059733.1"/>
</dbReference>
<accession>A0AAE9Z6N4</accession>
<keyword evidence="3" id="KW-1185">Reference proteome</keyword>
<name>A0AAE9Z6N4_9GAMM</name>
<dbReference type="AlphaFoldDB" id="A0AAE9Z6N4"/>
<sequence length="126" mass="14402">MDTNEYPGIHRYGMRTQMKIFFIFIVGLFIGAGSGYLYATGLYQAQAEDIISKEVSLLAKYTDIPSCEAIQQNSDTLVSNLQFTDKIFWHYNSNTQFLKKVIISSDLFIAYEETAISCQQSWITKN</sequence>
<dbReference type="KEGG" id="tvd:SG34_012970"/>
<keyword evidence="1" id="KW-1133">Transmembrane helix</keyword>
<organism evidence="2 3">
    <name type="scientific">Thalassomonas viridans</name>
    <dbReference type="NCBI Taxonomy" id="137584"/>
    <lineage>
        <taxon>Bacteria</taxon>
        <taxon>Pseudomonadati</taxon>
        <taxon>Pseudomonadota</taxon>
        <taxon>Gammaproteobacteria</taxon>
        <taxon>Alteromonadales</taxon>
        <taxon>Colwelliaceae</taxon>
        <taxon>Thalassomonas</taxon>
    </lineage>
</organism>
<reference evidence="2 3" key="1">
    <citation type="journal article" date="2015" name="Genome Announc.">
        <title>Draft Genome Sequences of Marine Isolates of Thalassomonas viridans and Thalassomonas actiniarum.</title>
        <authorList>
            <person name="Olonade I."/>
            <person name="van Zyl L.J."/>
            <person name="Trindade M."/>
        </authorList>
    </citation>
    <scope>NUCLEOTIDE SEQUENCE [LARGE SCALE GENOMIC DNA]</scope>
    <source>
        <strain evidence="2 3">XOM25</strain>
    </source>
</reference>
<gene>
    <name evidence="2" type="ORF">SG34_012970</name>
</gene>
<feature type="transmembrane region" description="Helical" evidence="1">
    <location>
        <begin position="20"/>
        <end position="39"/>
    </location>
</feature>
<evidence type="ECO:0000313" key="3">
    <source>
        <dbReference type="Proteomes" id="UP000032352"/>
    </source>
</evidence>
<keyword evidence="1" id="KW-0812">Transmembrane</keyword>
<dbReference type="EMBL" id="CP059733">
    <property type="protein sequence ID" value="WDE07720.1"/>
    <property type="molecule type" value="Genomic_DNA"/>
</dbReference>
<protein>
    <submittedName>
        <fullName evidence="2">Uncharacterized protein</fullName>
    </submittedName>
</protein>
<proteinExistence type="predicted"/>
<evidence type="ECO:0000313" key="2">
    <source>
        <dbReference type="EMBL" id="WDE07720.1"/>
    </source>
</evidence>